<name>A0A8C4NAP8_EPTBU</name>
<protein>
    <submittedName>
        <fullName evidence="1">Uncharacterized protein</fullName>
    </submittedName>
</protein>
<sequence>MDVRKLVEGALVSCVRLREVVSLEAKDQGAWNCNVRGKEVRDSFGWGQLLLTGEVVNFMHCGTALHAEPLLLTRVAAWLEERRHSINSGSAAGKMLLDHHSFIMECIATYSPCEQCVDCIKEFRSKTGVRVILRCCRLYELNPRHPSPSKVSLAELGRDFSLLSPEKMGHLLKQWSVGRHRLDQVPSSMLRGYTAYALSLQKMLKRMRINTVGQVEHHKCEDVDNNELNLNKCSVSNVRAKRVRIEEFCASLTPLPPILAPHIPGHFAVSPCLCRGNCLRCCPCRQSHRHCTPLCGGHRVTCQSQQHDS</sequence>
<evidence type="ECO:0000313" key="2">
    <source>
        <dbReference type="Proteomes" id="UP000694388"/>
    </source>
</evidence>
<reference evidence="1" key="2">
    <citation type="submission" date="2025-09" db="UniProtKB">
        <authorList>
            <consortium name="Ensembl"/>
        </authorList>
    </citation>
    <scope>IDENTIFICATION</scope>
</reference>
<organism evidence="1 2">
    <name type="scientific">Eptatretus burgeri</name>
    <name type="common">Inshore hagfish</name>
    <dbReference type="NCBI Taxonomy" id="7764"/>
    <lineage>
        <taxon>Eukaryota</taxon>
        <taxon>Metazoa</taxon>
        <taxon>Chordata</taxon>
        <taxon>Craniata</taxon>
        <taxon>Vertebrata</taxon>
        <taxon>Cyclostomata</taxon>
        <taxon>Myxini</taxon>
        <taxon>Myxiniformes</taxon>
        <taxon>Myxinidae</taxon>
        <taxon>Eptatretinae</taxon>
        <taxon>Eptatretus</taxon>
    </lineage>
</organism>
<proteinExistence type="predicted"/>
<dbReference type="AlphaFoldDB" id="A0A8C4NAP8"/>
<dbReference type="GeneTree" id="ENSGT00930000153026"/>
<accession>A0A8C4NAP8</accession>
<dbReference type="Ensembl" id="ENSEBUT00000004364.1">
    <property type="protein sequence ID" value="ENSEBUP00000003957.1"/>
    <property type="gene ID" value="ENSEBUG00000002814.1"/>
</dbReference>
<keyword evidence="2" id="KW-1185">Reference proteome</keyword>
<evidence type="ECO:0000313" key="1">
    <source>
        <dbReference type="Ensembl" id="ENSEBUP00000003957.1"/>
    </source>
</evidence>
<reference evidence="1" key="1">
    <citation type="submission" date="2025-08" db="UniProtKB">
        <authorList>
            <consortium name="Ensembl"/>
        </authorList>
    </citation>
    <scope>IDENTIFICATION</scope>
</reference>
<dbReference type="Proteomes" id="UP000694388">
    <property type="component" value="Unplaced"/>
</dbReference>